<name>A0ABX0WFN4_9RHOB</name>
<proteinExistence type="predicted"/>
<evidence type="ECO:0000313" key="1">
    <source>
        <dbReference type="EMBL" id="NIZ63492.1"/>
    </source>
</evidence>
<dbReference type="EMBL" id="QHLQ01000051">
    <property type="protein sequence ID" value="NIZ63492.1"/>
    <property type="molecule type" value="Genomic_DNA"/>
</dbReference>
<reference evidence="1 2" key="1">
    <citation type="submission" date="2018-05" db="EMBL/GenBank/DDBJ databases">
        <authorList>
            <person name="Zhang Y.-J."/>
        </authorList>
    </citation>
    <scope>NUCLEOTIDE SEQUENCE [LARGE SCALE GENOMIC DNA]</scope>
    <source>
        <strain evidence="1 2">CY04</strain>
    </source>
</reference>
<keyword evidence="2" id="KW-1185">Reference proteome</keyword>
<dbReference type="RefSeq" id="WP_167686075.1">
    <property type="nucleotide sequence ID" value="NZ_QHLQ01000051.1"/>
</dbReference>
<evidence type="ECO:0000313" key="2">
    <source>
        <dbReference type="Proteomes" id="UP001429564"/>
    </source>
</evidence>
<accession>A0ABX0WFN4</accession>
<protein>
    <submittedName>
        <fullName evidence="1">Uncharacterized protein</fullName>
    </submittedName>
</protein>
<sequence length="76" mass="8185">MLTSFPLLAAVGLALRCALNWGLSNRWGLSLTVPQILAGALIVLAGLPDLLKPFAYPLPLSFTLGVVLPDLFLRRK</sequence>
<comment type="caution">
    <text evidence="1">The sequence shown here is derived from an EMBL/GenBank/DDBJ whole genome shotgun (WGS) entry which is preliminary data.</text>
</comment>
<organism evidence="1 2">
    <name type="scientific">Parasedimentitalea denitrificans</name>
    <dbReference type="NCBI Taxonomy" id="2211118"/>
    <lineage>
        <taxon>Bacteria</taxon>
        <taxon>Pseudomonadati</taxon>
        <taxon>Pseudomonadota</taxon>
        <taxon>Alphaproteobacteria</taxon>
        <taxon>Rhodobacterales</taxon>
        <taxon>Paracoccaceae</taxon>
        <taxon>Parasedimentitalea</taxon>
    </lineage>
</organism>
<gene>
    <name evidence="1" type="ORF">DL239_21275</name>
</gene>
<dbReference type="Proteomes" id="UP001429564">
    <property type="component" value="Unassembled WGS sequence"/>
</dbReference>